<dbReference type="PANTHER" id="PTHR46082:SF6">
    <property type="entry name" value="AAA+ ATPASE DOMAIN-CONTAINING PROTEIN-RELATED"/>
    <property type="match status" value="1"/>
</dbReference>
<evidence type="ECO:0000259" key="2">
    <source>
        <dbReference type="Pfam" id="PF24883"/>
    </source>
</evidence>
<evidence type="ECO:0000313" key="4">
    <source>
        <dbReference type="Proteomes" id="UP001551695"/>
    </source>
</evidence>
<dbReference type="InterPro" id="IPR056884">
    <property type="entry name" value="NPHP3-like_N"/>
</dbReference>
<evidence type="ECO:0000313" key="3">
    <source>
        <dbReference type="EMBL" id="MEV0710067.1"/>
    </source>
</evidence>
<feature type="domain" description="Nephrocystin 3-like N-terminal" evidence="2">
    <location>
        <begin position="272"/>
        <end position="419"/>
    </location>
</feature>
<dbReference type="Pfam" id="PF24883">
    <property type="entry name" value="NPHP3_N"/>
    <property type="match status" value="1"/>
</dbReference>
<dbReference type="InterPro" id="IPR053137">
    <property type="entry name" value="NLR-like"/>
</dbReference>
<dbReference type="InterPro" id="IPR011990">
    <property type="entry name" value="TPR-like_helical_dom_sf"/>
</dbReference>
<sequence>MGGRLALIVGSECAALGELGFVAELAIGLEANLSETGGWRPARSVPGPLLDPTAAELISAVDEAFAAADAQQATLLIGFIGHGVATGDADFYLLSRDSPPVPTSRTAFHLTQEIRERLNRSTLDGLVVLVDACETEQGVLGAAGRWTDLLARSAGRMELLVAAGDGPAFAGCFTRTLLRTFDAGLPARGENLLPSDLVGPVATACTRQQPQHLSFTSGAVSGHGGDPGLWLVPNVARRGDAVTGRAAAGFVDHLTRRLLLTVTVRETLTEIVESGAHRLRAVVGPPGVGKSTLLAMLIRPSLVDTLPVAPEYITAAVFLTVNSSFAAVSTELAAQLSARLPGFAAAVETIKRAAEASVTELDAFDIEVCRPLSRLAGDGRRTTIVLDGLNQPEEGVRRLLIRAVAQLTTRPALRHVRVIIGFREGAGVEDDPALTHMHRISVVEPAAADIASIVGTVRAEPADVDRADWVRWIGGLLVDAPGGSGDAGAAGGWLLARLLMETASDISGQVSGGVGLDGIVALRVEEAVRAAGPEGVGALGPLLAVLVAAGVGPVLPIELLDGAMASLGADLGTSRIRDLAVGLGVLVTRSRPGTEYETLGVTHGVLLPALRAETNRLGVDLADGHWAIGRAIASSMHPSAVAYARSSGPRHSLAHGDSAAAVAFLIRLETPRAADNRDLWAAWLPSFLTAVGPDHPDSLHARGSLARWRGVSGDIAGAIAETEALLVDEQRLLGPTHPTTLTTRNNLAWLRGESGDLNGAVAEFERLLADQRRTLAPGHPDLFRTRNNLAYYRAHRGDLAGAIDEFERLYDDHLVQFGADHPETLGIRDNLATFRAESGDLAGAIADYERLLADRIRVLGTEHPVSLDTRDSLAWCRARSGDLRGAVAEFQRLLTDQLRVLGPDHPDTLMTRDHLAYSRGKAGDLAGAVHEYETLLTDRLRVLGADHPETLGTRGSLASYRADSGDHATAIAEFERLIPDQLRVLGSDHPAILVIRSNLAGVHSSVGDFAGAGREFERLLTDRLRVFGPDHPDTLATRSNIAYCRARGGDPRGAVAEFANLLRDQLRVLGPDHPNTLITRNNIALNRGEGGDLATAIAELEVLIIDQLRVLGPDHPNVLDARHNLLTFSLLVRDAHDVTDRLEDLVADKLVALGADHPGLLVTRTVLASHRADKGDAEIALADFERLLTDRLRIHGADHPATLDTRQQLALLRGRLGDAAGAVAELEELLDARLRLVGADHPATLATRNDLARWRAESGDRAGAIADFEELCAGLLAILGPEHRTTLQARNNLAHHRAEGGDVGTALAEYETLLADQISALGPNDPDTVFTRENLAYRRAMR</sequence>
<reference evidence="3 4" key="1">
    <citation type="submission" date="2024-06" db="EMBL/GenBank/DDBJ databases">
        <title>The Natural Products Discovery Center: Release of the First 8490 Sequenced Strains for Exploring Actinobacteria Biosynthetic Diversity.</title>
        <authorList>
            <person name="Kalkreuter E."/>
            <person name="Kautsar S.A."/>
            <person name="Yang D."/>
            <person name="Bader C.D."/>
            <person name="Teijaro C.N."/>
            <person name="Fluegel L."/>
            <person name="Davis C.M."/>
            <person name="Simpson J.R."/>
            <person name="Lauterbach L."/>
            <person name="Steele A.D."/>
            <person name="Gui C."/>
            <person name="Meng S."/>
            <person name="Li G."/>
            <person name="Viehrig K."/>
            <person name="Ye F."/>
            <person name="Su P."/>
            <person name="Kiefer A.F."/>
            <person name="Nichols A."/>
            <person name="Cepeda A.J."/>
            <person name="Yan W."/>
            <person name="Fan B."/>
            <person name="Jiang Y."/>
            <person name="Adhikari A."/>
            <person name="Zheng C.-J."/>
            <person name="Schuster L."/>
            <person name="Cowan T.M."/>
            <person name="Smanski M.J."/>
            <person name="Chevrette M.G."/>
            <person name="De Carvalho L.P.S."/>
            <person name="Shen B."/>
        </authorList>
    </citation>
    <scope>NUCLEOTIDE SEQUENCE [LARGE SCALE GENOMIC DNA]</scope>
    <source>
        <strain evidence="3 4">NPDC050403</strain>
    </source>
</reference>
<keyword evidence="1" id="KW-0677">Repeat</keyword>
<dbReference type="EMBL" id="JBFAKC010000009">
    <property type="protein sequence ID" value="MEV0710067.1"/>
    <property type="molecule type" value="Genomic_DNA"/>
</dbReference>
<dbReference type="Gene3D" id="1.25.40.10">
    <property type="entry name" value="Tetratricopeptide repeat domain"/>
    <property type="match status" value="4"/>
</dbReference>
<dbReference type="Pfam" id="PF13424">
    <property type="entry name" value="TPR_12"/>
    <property type="match status" value="2"/>
</dbReference>
<dbReference type="SUPFAM" id="SSF52540">
    <property type="entry name" value="P-loop containing nucleoside triphosphate hydrolases"/>
    <property type="match status" value="1"/>
</dbReference>
<dbReference type="InterPro" id="IPR027417">
    <property type="entry name" value="P-loop_NTPase"/>
</dbReference>
<name>A0ABV3FXC7_9NOCA</name>
<keyword evidence="4" id="KW-1185">Reference proteome</keyword>
<evidence type="ECO:0000256" key="1">
    <source>
        <dbReference type="ARBA" id="ARBA00022737"/>
    </source>
</evidence>
<organism evidence="3 4">
    <name type="scientific">Nocardia aurea</name>
    <dbReference type="NCBI Taxonomy" id="2144174"/>
    <lineage>
        <taxon>Bacteria</taxon>
        <taxon>Bacillati</taxon>
        <taxon>Actinomycetota</taxon>
        <taxon>Actinomycetes</taxon>
        <taxon>Mycobacteriales</taxon>
        <taxon>Nocardiaceae</taxon>
        <taxon>Nocardia</taxon>
    </lineage>
</organism>
<accession>A0ABV3FXC7</accession>
<gene>
    <name evidence="3" type="ORF">AB0I48_21095</name>
</gene>
<dbReference type="RefSeq" id="WP_357785838.1">
    <property type="nucleotide sequence ID" value="NZ_JBFAKC010000009.1"/>
</dbReference>
<dbReference type="SUPFAM" id="SSF48452">
    <property type="entry name" value="TPR-like"/>
    <property type="match status" value="4"/>
</dbReference>
<proteinExistence type="predicted"/>
<dbReference type="Pfam" id="PF13374">
    <property type="entry name" value="TPR_10"/>
    <property type="match status" value="4"/>
</dbReference>
<protein>
    <submittedName>
        <fullName evidence="3">Tetratricopeptide repeat protein</fullName>
    </submittedName>
</protein>
<comment type="caution">
    <text evidence="3">The sequence shown here is derived from an EMBL/GenBank/DDBJ whole genome shotgun (WGS) entry which is preliminary data.</text>
</comment>
<dbReference type="PANTHER" id="PTHR46082">
    <property type="entry name" value="ATP/GTP-BINDING PROTEIN-RELATED"/>
    <property type="match status" value="1"/>
</dbReference>
<dbReference type="Proteomes" id="UP001551695">
    <property type="component" value="Unassembled WGS sequence"/>
</dbReference>